<dbReference type="STRING" id="75743.A0A401PSX7"/>
<reference evidence="2 3" key="1">
    <citation type="journal article" date="2018" name="Nat. Ecol. Evol.">
        <title>Shark genomes provide insights into elasmobranch evolution and the origin of vertebrates.</title>
        <authorList>
            <person name="Hara Y"/>
            <person name="Yamaguchi K"/>
            <person name="Onimaru K"/>
            <person name="Kadota M"/>
            <person name="Koyanagi M"/>
            <person name="Keeley SD"/>
            <person name="Tatsumi K"/>
            <person name="Tanaka K"/>
            <person name="Motone F"/>
            <person name="Kageyama Y"/>
            <person name="Nozu R"/>
            <person name="Adachi N"/>
            <person name="Nishimura O"/>
            <person name="Nakagawa R"/>
            <person name="Tanegashima C"/>
            <person name="Kiyatake I"/>
            <person name="Matsumoto R"/>
            <person name="Murakumo K"/>
            <person name="Nishida K"/>
            <person name="Terakita A"/>
            <person name="Kuratani S"/>
            <person name="Sato K"/>
            <person name="Hyodo S Kuraku.S."/>
        </authorList>
    </citation>
    <scope>NUCLEOTIDE SEQUENCE [LARGE SCALE GENOMIC DNA]</scope>
</reference>
<gene>
    <name evidence="2" type="ORF">scyTo_0017440</name>
</gene>
<keyword evidence="1" id="KW-1133">Transmembrane helix</keyword>
<keyword evidence="3" id="KW-1185">Reference proteome</keyword>
<evidence type="ECO:0000256" key="1">
    <source>
        <dbReference type="SAM" id="Phobius"/>
    </source>
</evidence>
<name>A0A401PSX7_SCYTO</name>
<evidence type="ECO:0000313" key="3">
    <source>
        <dbReference type="Proteomes" id="UP000288216"/>
    </source>
</evidence>
<protein>
    <submittedName>
        <fullName evidence="2">Uncharacterized protein</fullName>
    </submittedName>
</protein>
<dbReference type="EMBL" id="BFAA01011338">
    <property type="protein sequence ID" value="GCB76256.1"/>
    <property type="molecule type" value="Genomic_DNA"/>
</dbReference>
<keyword evidence="1" id="KW-0812">Transmembrane</keyword>
<keyword evidence="1" id="KW-0472">Membrane</keyword>
<dbReference type="Proteomes" id="UP000288216">
    <property type="component" value="Unassembled WGS sequence"/>
</dbReference>
<dbReference type="AlphaFoldDB" id="A0A401PSX7"/>
<evidence type="ECO:0000313" key="2">
    <source>
        <dbReference type="EMBL" id="GCB76256.1"/>
    </source>
</evidence>
<accession>A0A401PSX7</accession>
<sequence>METKDLPLISNEFQENGSMCEESLEFDGRNLSKLNLCEERPAGRRRTASNFCHHWNSMAGIKCAIAVLYLFVFLICVGIAIVA</sequence>
<dbReference type="OrthoDB" id="536948at2759"/>
<comment type="caution">
    <text evidence="2">The sequence shown here is derived from an EMBL/GenBank/DDBJ whole genome shotgun (WGS) entry which is preliminary data.</text>
</comment>
<proteinExistence type="predicted"/>
<feature type="non-terminal residue" evidence="2">
    <location>
        <position position="83"/>
    </location>
</feature>
<feature type="transmembrane region" description="Helical" evidence="1">
    <location>
        <begin position="63"/>
        <end position="82"/>
    </location>
</feature>
<organism evidence="2 3">
    <name type="scientific">Scyliorhinus torazame</name>
    <name type="common">Cloudy catshark</name>
    <name type="synonym">Catulus torazame</name>
    <dbReference type="NCBI Taxonomy" id="75743"/>
    <lineage>
        <taxon>Eukaryota</taxon>
        <taxon>Metazoa</taxon>
        <taxon>Chordata</taxon>
        <taxon>Craniata</taxon>
        <taxon>Vertebrata</taxon>
        <taxon>Chondrichthyes</taxon>
        <taxon>Elasmobranchii</taxon>
        <taxon>Galeomorphii</taxon>
        <taxon>Galeoidea</taxon>
        <taxon>Carcharhiniformes</taxon>
        <taxon>Scyliorhinidae</taxon>
        <taxon>Scyliorhinus</taxon>
    </lineage>
</organism>